<organism evidence="2 3">
    <name type="scientific">Bionectria ochroleuca</name>
    <name type="common">Gliocladium roseum</name>
    <dbReference type="NCBI Taxonomy" id="29856"/>
    <lineage>
        <taxon>Eukaryota</taxon>
        <taxon>Fungi</taxon>
        <taxon>Dikarya</taxon>
        <taxon>Ascomycota</taxon>
        <taxon>Pezizomycotina</taxon>
        <taxon>Sordariomycetes</taxon>
        <taxon>Hypocreomycetidae</taxon>
        <taxon>Hypocreales</taxon>
        <taxon>Bionectriaceae</taxon>
        <taxon>Clonostachys</taxon>
    </lineage>
</organism>
<comment type="caution">
    <text evidence="2">The sequence shown here is derived from an EMBL/GenBank/DDBJ whole genome shotgun (WGS) entry which is preliminary data.</text>
</comment>
<dbReference type="InterPro" id="IPR021833">
    <property type="entry name" value="DUF3425"/>
</dbReference>
<evidence type="ECO:0000313" key="3">
    <source>
        <dbReference type="Proteomes" id="UP000616885"/>
    </source>
</evidence>
<evidence type="ECO:0000256" key="1">
    <source>
        <dbReference type="SAM" id="MobiDB-lite"/>
    </source>
</evidence>
<dbReference type="AlphaFoldDB" id="A0A8H7NQF3"/>
<dbReference type="EMBL" id="JADCTT010000001">
    <property type="protein sequence ID" value="KAF9760021.1"/>
    <property type="molecule type" value="Genomic_DNA"/>
</dbReference>
<dbReference type="PANTHER" id="PTHR37012">
    <property type="entry name" value="B-ZIP TRANSCRIPTION FACTOR (EUROFUNG)-RELATED"/>
    <property type="match status" value="1"/>
</dbReference>
<name>A0A8H7NQF3_BIOOC</name>
<evidence type="ECO:0000313" key="2">
    <source>
        <dbReference type="EMBL" id="KAF9760021.1"/>
    </source>
</evidence>
<protein>
    <recommendedName>
        <fullName evidence="4">BZIP domain-containing protein</fullName>
    </recommendedName>
</protein>
<evidence type="ECO:0008006" key="4">
    <source>
        <dbReference type="Google" id="ProtNLM"/>
    </source>
</evidence>
<feature type="region of interest" description="Disordered" evidence="1">
    <location>
        <begin position="72"/>
        <end position="98"/>
    </location>
</feature>
<dbReference type="CDD" id="cd14688">
    <property type="entry name" value="bZIP_YAP"/>
    <property type="match status" value="1"/>
</dbReference>
<gene>
    <name evidence="2" type="ORF">IM811_001715</name>
</gene>
<sequence length="411" mass="46668">MDRPATADSSITVNVARRISNLTSEQAEKKRAIDRDNQRYHRAKNKAYIKALEQKVFELSAQVHELEGRVHQYQQADEERQQQLASAPPLTPRTPSTRASLEIDHHDPLIFSAALHQELTDGDCVPALPLDFGTGITIHALNSGQGIDLFDFDITSPIDSAQSAVQATEHLAVSSTNSQSLNWTSTTPGNIDLPAWQRLPLHIEPSSKIEEVIKTITESWSARISRLGNRQEEFRQPVFPSIGSLLNRPEEDERDMARSFFDAIAAQVWRSTVKTLAERIGFMYTLSHLIRWLVCRSKETYELLPPFLRPTELQLTVPHPAWIDTIVWPAARDAMITEMDWGRFEEFRRLGGNRITVRWPYPDSTAIIESPDKKTMLLHPSFEAHIRNSDNWRVGPEVGEAFPFMKPFCVG</sequence>
<proteinExistence type="predicted"/>
<dbReference type="Pfam" id="PF11905">
    <property type="entry name" value="DUF3425"/>
    <property type="match status" value="1"/>
</dbReference>
<reference evidence="2" key="1">
    <citation type="submission" date="2020-10" db="EMBL/GenBank/DDBJ databases">
        <title>High-Quality Genome Resource of Clonostachys rosea strain S41 by Oxford Nanopore Long-Read Sequencing.</title>
        <authorList>
            <person name="Wang H."/>
        </authorList>
    </citation>
    <scope>NUCLEOTIDE SEQUENCE</scope>
    <source>
        <strain evidence="2">S41</strain>
    </source>
</reference>
<dbReference type="PANTHER" id="PTHR37012:SF2">
    <property type="entry name" value="BZIP DOMAIN-CONTAINING PROTEIN-RELATED"/>
    <property type="match status" value="1"/>
</dbReference>
<accession>A0A8H7NQF3</accession>
<dbReference type="Proteomes" id="UP000616885">
    <property type="component" value="Unassembled WGS sequence"/>
</dbReference>